<dbReference type="InterPro" id="IPR001611">
    <property type="entry name" value="Leu-rich_rpt"/>
</dbReference>
<dbReference type="AlphaFoldDB" id="A0AAD9XC31"/>
<evidence type="ECO:0008006" key="11">
    <source>
        <dbReference type="Google" id="ProtNLM"/>
    </source>
</evidence>
<dbReference type="PRINTS" id="PR00019">
    <property type="entry name" value="LEURICHRPT"/>
</dbReference>
<evidence type="ECO:0000256" key="8">
    <source>
        <dbReference type="SAM" id="MobiDB-lite"/>
    </source>
</evidence>
<gene>
    <name evidence="9" type="ORF">Ddye_009280</name>
</gene>
<proteinExistence type="predicted"/>
<evidence type="ECO:0000256" key="7">
    <source>
        <dbReference type="ARBA" id="ARBA00023180"/>
    </source>
</evidence>
<keyword evidence="7" id="KW-0325">Glycoprotein</keyword>
<accession>A0AAD9XC31</accession>
<dbReference type="PANTHER" id="PTHR48061:SF2">
    <property type="entry name" value="RECEPTOR LIKE PROTEIN 30-LIKE"/>
    <property type="match status" value="1"/>
</dbReference>
<evidence type="ECO:0000313" key="9">
    <source>
        <dbReference type="EMBL" id="KAK2656228.1"/>
    </source>
</evidence>
<evidence type="ECO:0000256" key="2">
    <source>
        <dbReference type="ARBA" id="ARBA00022692"/>
    </source>
</evidence>
<keyword evidence="6" id="KW-0675">Receptor</keyword>
<name>A0AAD9XC31_9ROSI</name>
<feature type="compositionally biased region" description="Basic and acidic residues" evidence="8">
    <location>
        <begin position="188"/>
        <end position="200"/>
    </location>
</feature>
<dbReference type="Proteomes" id="UP001280121">
    <property type="component" value="Unassembled WGS sequence"/>
</dbReference>
<organism evidence="9 10">
    <name type="scientific">Dipteronia dyeriana</name>
    <dbReference type="NCBI Taxonomy" id="168575"/>
    <lineage>
        <taxon>Eukaryota</taxon>
        <taxon>Viridiplantae</taxon>
        <taxon>Streptophyta</taxon>
        <taxon>Embryophyta</taxon>
        <taxon>Tracheophyta</taxon>
        <taxon>Spermatophyta</taxon>
        <taxon>Magnoliopsida</taxon>
        <taxon>eudicotyledons</taxon>
        <taxon>Gunneridae</taxon>
        <taxon>Pentapetalae</taxon>
        <taxon>rosids</taxon>
        <taxon>malvids</taxon>
        <taxon>Sapindales</taxon>
        <taxon>Sapindaceae</taxon>
        <taxon>Hippocastanoideae</taxon>
        <taxon>Acereae</taxon>
        <taxon>Dipteronia</taxon>
    </lineage>
</organism>
<comment type="caution">
    <text evidence="9">The sequence shown here is derived from an EMBL/GenBank/DDBJ whole genome shotgun (WGS) entry which is preliminary data.</text>
</comment>
<evidence type="ECO:0000256" key="5">
    <source>
        <dbReference type="ARBA" id="ARBA00023136"/>
    </source>
</evidence>
<keyword evidence="10" id="KW-1185">Reference proteome</keyword>
<evidence type="ECO:0000313" key="10">
    <source>
        <dbReference type="Proteomes" id="UP001280121"/>
    </source>
</evidence>
<sequence length="220" mass="23635">MQWSQGIDCCTWSGVECDVVGSVIGLDLSEESISGGIENSTGLYGLQHLQSLNLAFNQFNASKIPSGLAKLTNLTYLNLSDGGFAGQIPFEISSMTSQLYYQDTVTVTSKGSIPSSIGKLGQLESLDLSVNNLSGEIPTQLASLNFLSFLNLSYNHLVGKIPSGTQLQSFTSISFEGNEGLYGPPLTNDDRTKSLNDDRTTNSNELPAASSNKFECDWHS</sequence>
<evidence type="ECO:0000256" key="6">
    <source>
        <dbReference type="ARBA" id="ARBA00023170"/>
    </source>
</evidence>
<dbReference type="GO" id="GO:0016020">
    <property type="term" value="C:membrane"/>
    <property type="evidence" value="ECO:0007669"/>
    <property type="project" value="UniProtKB-SubCell"/>
</dbReference>
<protein>
    <recommendedName>
        <fullName evidence="11">Leucine-rich repeat-containing N-terminal plant-type domain-containing protein</fullName>
    </recommendedName>
</protein>
<feature type="region of interest" description="Disordered" evidence="8">
    <location>
        <begin position="181"/>
        <end position="208"/>
    </location>
</feature>
<keyword evidence="2" id="KW-0812">Transmembrane</keyword>
<dbReference type="SUPFAM" id="SSF52058">
    <property type="entry name" value="L domain-like"/>
    <property type="match status" value="1"/>
</dbReference>
<evidence type="ECO:0000256" key="1">
    <source>
        <dbReference type="ARBA" id="ARBA00004479"/>
    </source>
</evidence>
<keyword evidence="4" id="KW-1133">Transmembrane helix</keyword>
<keyword evidence="5" id="KW-0472">Membrane</keyword>
<evidence type="ECO:0000256" key="3">
    <source>
        <dbReference type="ARBA" id="ARBA00022729"/>
    </source>
</evidence>
<dbReference type="EMBL" id="JANJYI010000003">
    <property type="protein sequence ID" value="KAK2656228.1"/>
    <property type="molecule type" value="Genomic_DNA"/>
</dbReference>
<dbReference type="InterPro" id="IPR046956">
    <property type="entry name" value="RLP23-like"/>
</dbReference>
<reference evidence="9" key="1">
    <citation type="journal article" date="2023" name="Plant J.">
        <title>Genome sequences and population genomics provide insights into the demographic history, inbreeding, and mutation load of two 'living fossil' tree species of Dipteronia.</title>
        <authorList>
            <person name="Feng Y."/>
            <person name="Comes H.P."/>
            <person name="Chen J."/>
            <person name="Zhu S."/>
            <person name="Lu R."/>
            <person name="Zhang X."/>
            <person name="Li P."/>
            <person name="Qiu J."/>
            <person name="Olsen K.M."/>
            <person name="Qiu Y."/>
        </authorList>
    </citation>
    <scope>NUCLEOTIDE SEQUENCE</scope>
    <source>
        <strain evidence="9">KIB01</strain>
    </source>
</reference>
<dbReference type="PANTHER" id="PTHR48061">
    <property type="entry name" value="LEUCINE-RICH REPEAT RECEPTOR PROTEIN KINASE EMS1-LIKE-RELATED"/>
    <property type="match status" value="1"/>
</dbReference>
<comment type="subcellular location">
    <subcellularLocation>
        <location evidence="1">Membrane</location>
        <topology evidence="1">Single-pass type I membrane protein</topology>
    </subcellularLocation>
</comment>
<dbReference type="Pfam" id="PF13516">
    <property type="entry name" value="LRR_6"/>
    <property type="match status" value="1"/>
</dbReference>
<keyword evidence="3" id="KW-0732">Signal</keyword>
<dbReference type="Pfam" id="PF00560">
    <property type="entry name" value="LRR_1"/>
    <property type="match status" value="2"/>
</dbReference>
<dbReference type="InterPro" id="IPR032675">
    <property type="entry name" value="LRR_dom_sf"/>
</dbReference>
<dbReference type="Gene3D" id="3.80.10.10">
    <property type="entry name" value="Ribonuclease Inhibitor"/>
    <property type="match status" value="2"/>
</dbReference>
<evidence type="ECO:0000256" key="4">
    <source>
        <dbReference type="ARBA" id="ARBA00022989"/>
    </source>
</evidence>